<dbReference type="GO" id="GO:0000136">
    <property type="term" value="C:mannan polymerase complex"/>
    <property type="evidence" value="ECO:0007669"/>
    <property type="project" value="TreeGrafter"/>
</dbReference>
<keyword evidence="4" id="KW-1185">Reference proteome</keyword>
<dbReference type="SUPFAM" id="SSF53448">
    <property type="entry name" value="Nucleotide-diphospho-sugar transferases"/>
    <property type="match status" value="1"/>
</dbReference>
<comment type="caution">
    <text evidence="3">The sequence shown here is derived from an EMBL/GenBank/DDBJ whole genome shotgun (WGS) entry which is preliminary data.</text>
</comment>
<dbReference type="AlphaFoldDB" id="A0A175WEB3"/>
<organism evidence="3 4">
    <name type="scientific">Madurella mycetomatis</name>
    <dbReference type="NCBI Taxonomy" id="100816"/>
    <lineage>
        <taxon>Eukaryota</taxon>
        <taxon>Fungi</taxon>
        <taxon>Dikarya</taxon>
        <taxon>Ascomycota</taxon>
        <taxon>Pezizomycotina</taxon>
        <taxon>Sordariomycetes</taxon>
        <taxon>Sordariomycetidae</taxon>
        <taxon>Sordariales</taxon>
        <taxon>Sordariales incertae sedis</taxon>
        <taxon>Madurella</taxon>
    </lineage>
</organism>
<keyword evidence="3" id="KW-0808">Transferase</keyword>
<evidence type="ECO:0000313" key="2">
    <source>
        <dbReference type="EMBL" id="KXX75531.1"/>
    </source>
</evidence>
<proteinExistence type="inferred from homology"/>
<reference evidence="4" key="1">
    <citation type="submission" date="2015-06" db="EMBL/GenBank/DDBJ databases">
        <authorList>
            <person name="van de Sande W.W.J."/>
        </authorList>
    </citation>
    <scope>NUCLEOTIDE SEQUENCE [LARGE SCALE GENOMIC DNA]</scope>
    <source>
        <strain evidence="4">mm55</strain>
    </source>
</reference>
<dbReference type="Proteomes" id="UP000078237">
    <property type="component" value="Unassembled WGS sequence"/>
</dbReference>
<gene>
    <name evidence="3" type="ORF">MMYC01_203206</name>
    <name evidence="2" type="ORF">MMYC01_208056</name>
</gene>
<name>A0A175WEB3_9PEZI</name>
<dbReference type="PANTHER" id="PTHR31834:SF8">
    <property type="entry name" value="TRANSFERASE, PUTATIVE (AFU_ORTHOLOGUE AFUA_6G14040)-RELATED"/>
    <property type="match status" value="1"/>
</dbReference>
<dbReference type="VEuPathDB" id="FungiDB:MMYC01_203206"/>
<dbReference type="Pfam" id="PF04488">
    <property type="entry name" value="Gly_transf_sug"/>
    <property type="match status" value="1"/>
</dbReference>
<keyword evidence="3" id="KW-0328">Glycosyltransferase</keyword>
<comment type="similarity">
    <text evidence="1">Belongs to the glycosyltransferase 32 family.</text>
</comment>
<sequence>MIWQSWKLYPLSFEKRDFDTARTWTTKNPDYRYEVLTDNNNIVYVEEKFGPHGFNHPDIIDFYHSVNAIIIKADLLRYIAMYAEGGVCADIDVEMLKPIGRFIPIRYSPADIDMVVGWESTTLIPRPPNPQPEVNEFSPVNLYEQTPATCNDAAH</sequence>
<dbReference type="PANTHER" id="PTHR31834">
    <property type="entry name" value="INITIATION-SPECIFIC ALPHA-1,6-MANNOSYLTRANSFERASE"/>
    <property type="match status" value="1"/>
</dbReference>
<evidence type="ECO:0000313" key="4">
    <source>
        <dbReference type="Proteomes" id="UP000078237"/>
    </source>
</evidence>
<dbReference type="EMBL" id="LCTW02000039">
    <property type="protein sequence ID" value="KXX81254.1"/>
    <property type="molecule type" value="Genomic_DNA"/>
</dbReference>
<reference evidence="3 4" key="3">
    <citation type="submission" date="2016-01" db="EMBL/GenBank/DDBJ databases">
        <title>Madurella mycetomatis genome sequencing.</title>
        <authorList>
            <person name="Van De Sande W."/>
        </authorList>
    </citation>
    <scope>NUCLEOTIDE SEQUENCE [LARGE SCALE GENOMIC DNA]</scope>
    <source>
        <strain evidence="3">Mm55</strain>
        <strain evidence="4">mm55</strain>
    </source>
</reference>
<reference evidence="3" key="2">
    <citation type="submission" date="2015-06" db="EMBL/GenBank/DDBJ databases">
        <authorList>
            <person name="Hoefler B.C."/>
            <person name="Straight P.D."/>
        </authorList>
    </citation>
    <scope>NUCLEOTIDE SEQUENCE [LARGE SCALE GENOMIC DNA]</scope>
    <source>
        <strain evidence="3">Mm55</strain>
    </source>
</reference>
<dbReference type="InterPro" id="IPR039367">
    <property type="entry name" value="Och1-like"/>
</dbReference>
<dbReference type="Gene3D" id="3.90.550.20">
    <property type="match status" value="1"/>
</dbReference>
<dbReference type="GO" id="GO:0006487">
    <property type="term" value="P:protein N-linked glycosylation"/>
    <property type="evidence" value="ECO:0007669"/>
    <property type="project" value="TreeGrafter"/>
</dbReference>
<dbReference type="InterPro" id="IPR029044">
    <property type="entry name" value="Nucleotide-diphossugar_trans"/>
</dbReference>
<dbReference type="InterPro" id="IPR007577">
    <property type="entry name" value="GlycoTrfase_DXD_sugar-bd_CS"/>
</dbReference>
<dbReference type="GO" id="GO:0000009">
    <property type="term" value="F:alpha-1,6-mannosyltransferase activity"/>
    <property type="evidence" value="ECO:0007669"/>
    <property type="project" value="InterPro"/>
</dbReference>
<dbReference type="EMBL" id="LCTW02000264">
    <property type="protein sequence ID" value="KXX75531.1"/>
    <property type="molecule type" value="Genomic_DNA"/>
</dbReference>
<accession>A0A175WEB3</accession>
<dbReference type="STRING" id="100816.A0A175WEB3"/>
<dbReference type="VEuPathDB" id="FungiDB:MMYC01_208056"/>
<evidence type="ECO:0000256" key="1">
    <source>
        <dbReference type="ARBA" id="ARBA00009003"/>
    </source>
</evidence>
<evidence type="ECO:0000313" key="3">
    <source>
        <dbReference type="EMBL" id="KXX81254.1"/>
    </source>
</evidence>
<dbReference type="OrthoDB" id="409543at2759"/>
<protein>
    <submittedName>
        <fullName evidence="3">Initiation-specific alpha-1,6-mannosyltransferase</fullName>
    </submittedName>
</protein>